<evidence type="ECO:0000313" key="7">
    <source>
        <dbReference type="Proteomes" id="UP000005408"/>
    </source>
</evidence>
<evidence type="ECO:0000256" key="2">
    <source>
        <dbReference type="ARBA" id="ARBA00023043"/>
    </source>
</evidence>
<dbReference type="Proteomes" id="UP000005408">
    <property type="component" value="Unassembled WGS sequence"/>
</dbReference>
<feature type="region of interest" description="Disordered" evidence="4">
    <location>
        <begin position="1"/>
        <end position="64"/>
    </location>
</feature>
<evidence type="ECO:0000256" key="1">
    <source>
        <dbReference type="ARBA" id="ARBA00022737"/>
    </source>
</evidence>
<dbReference type="PANTHER" id="PTHR24123:SF33">
    <property type="entry name" value="PROTEIN HOS4"/>
    <property type="match status" value="1"/>
</dbReference>
<dbReference type="Gene3D" id="1.25.40.20">
    <property type="entry name" value="Ankyrin repeat-containing domain"/>
    <property type="match status" value="5"/>
</dbReference>
<dbReference type="PROSITE" id="PS50088">
    <property type="entry name" value="ANK_REPEAT"/>
    <property type="match status" value="2"/>
</dbReference>
<dbReference type="SUPFAM" id="SSF48403">
    <property type="entry name" value="Ankyrin repeat"/>
    <property type="match status" value="3"/>
</dbReference>
<dbReference type="InterPro" id="IPR027417">
    <property type="entry name" value="P-loop_NTPase"/>
</dbReference>
<feature type="compositionally biased region" description="Acidic residues" evidence="4">
    <location>
        <begin position="1"/>
        <end position="10"/>
    </location>
</feature>
<dbReference type="InterPro" id="IPR002110">
    <property type="entry name" value="Ankyrin_rpt"/>
</dbReference>
<keyword evidence="2 3" id="KW-0040">ANK repeat</keyword>
<dbReference type="InterPro" id="IPR049050">
    <property type="entry name" value="nSTAND3"/>
</dbReference>
<sequence>MSDSESEEDFVTPYGSPSKTDENVDVFSEGTLLQTEQSPRNRTSSCSIENLQRTNGNGNSSAKHRLGSIDISKENLSSAPACASRSMSLDDGVKGQISARYHVNWEGATKQRGVVLVSDGQKEGEVIQQLDVLGINEDLAHREYPRLYPDGGMPPRSSVVIHSATNVIQDSLVYLNQPEKEESSTETKEGKSSSLLGVFRQEDSVFVETNAYHQAEETLENYFRVMLSGQPGDGKSAIAKHLIVKKSRQGYRFVLINGSNDFDSVNFDEKLILFFDDIFGVTVYDRSRTEDVQRILWQLDSILMNKYGDVLMIMTSRSHILHDALKVLKNADFVRKVTLDITNGLNEYEKGQILRKHFQFFNLKKEDLHFSSLEVFFDQAILLSPNHGFPHCVQMFVQSAALRKKGLEFFRSPIEYLIRILNVMKEASPMDFAVLVYIALRDGRVNRYADRFPIQDAQRLAFIRKMIGYDAGIILSEILSYKSKELDLFLSDNDTYKVFRHPSIQDAVTFMMGEEFTLDVIEICSFDFISGRIRTSQYKCENNEKIITIERQHFPKLCQRFTEEIRQGNIRDVCFHQAMADPVFVNVFCKTSTVCKNFKDAGNRAEVHLLSYVQFDSIHKFFGSLIYWSSVANNVCLLQNLLQMDGLHELLKGERTWAQQQLRESFVFTCLHGTSIALARQIGSLIEDKHSKGSTVFSQDILNTLKEPLYSHIFFETSLKLSPLQAAILSIGPNSLGIVEYLLPFQHQSDILESTLTIALKLNKQDIVGVFTTKTNVDLDERDIRCALRNGTFTLVQNTDSKILTTIIGSLKTDDLKHMFYHIDNPSCLDIFKCVEPNEMKWIFQQALPYAKTIEVASALTQYLSATDVAEVSLDIFQNVSDVSVLEFLISAGADVNSVDSKGHSALFLVNNNDILTTLLENGASVNVREKAFGRNPLMHHGVNGTLSCSVFDTFIKHGVSVNDTCHRSQNLLLQFLSSWNVRKHKEVRKDELQLLEKIIQEMENFDACDQDGNNMLHVCMLANVPVSVFGVVLKQKCDINAKNQASYSPIHLAISNAYTKSKKKQWKPVMVEHLRYLLCAGAEVNVQDKDGDTVLHLLMSSFVDRLNYYDERLTSYEKLNEESKFELLNSAIDLLLSYNIDVNIRNKEKCTAFNLLSKTRSKRSLQVVKKFLDHKAEFGMSEFLTFLCISSKQENSPYSWHVLQALSKFVSLRWKDLFANSQCARCEEFAGFIRIVESFVATDQTVLEALQLIINLESSLRCDVLRTTKNVLSDSLSEGLEIVCSSLVPFSESLGSDKFVSVLFFGILSHAINFFNYRQRSIIKFRNVSSLIIEDIDILMHMMNLPSKVSENRKLSLLISYIESDMRDKTLMKSCLPLLLPANFDVNKEVNGTTLLISALKSPVSRQEFLQYLCNKGADVNLCIGGNKNHSPLLTVLINDNKKVQKTLTYDNLYKRFTFVTSDKELCGSTQLQLLLQNGLNLRRAHTLFEYIKLEDCCIKSLKLLINHGLASDEADEKGQTLLHKLCKRSSPSEIVKKPFNRLDILRLLLSYDCCINAQDKDGNTPAHLLAMRRHQNGLEELISKGADINLKNRKGETCLHLAADNAGSVQCLLQYGCDVNITTNDACTALHAFFELSSEKSKPLKGLALAIEKRFQDIQGIRSITLLLDSGIDINAQNNQGRTAYHLVAYFFDPKWINEIFRLLVRNGADVTLRDNEGKNAIDHVLCRMRSANSEAVKLLMPALKTVIRDASRTTAVPNIGKDMLKTLGDFELSELFPLNEG</sequence>
<evidence type="ECO:0000313" key="6">
    <source>
        <dbReference type="EnsemblMetazoa" id="G5904.1:cds"/>
    </source>
</evidence>
<dbReference type="PANTHER" id="PTHR24123">
    <property type="entry name" value="ANKYRIN REPEAT-CONTAINING"/>
    <property type="match status" value="1"/>
</dbReference>
<feature type="domain" description="Novel STAND NTPase 3" evidence="5">
    <location>
        <begin position="206"/>
        <end position="360"/>
    </location>
</feature>
<feature type="compositionally biased region" description="Polar residues" evidence="4">
    <location>
        <begin position="31"/>
        <end position="61"/>
    </location>
</feature>
<proteinExistence type="predicted"/>
<dbReference type="OrthoDB" id="6091529at2759"/>
<dbReference type="Pfam" id="PF20720">
    <property type="entry name" value="nSTAND3"/>
    <property type="match status" value="1"/>
</dbReference>
<dbReference type="InterPro" id="IPR036770">
    <property type="entry name" value="Ankyrin_rpt-contain_sf"/>
</dbReference>
<dbReference type="OMA" id="ISARYHV"/>
<dbReference type="SUPFAM" id="SSF52540">
    <property type="entry name" value="P-loop containing nucleoside triphosphate hydrolases"/>
    <property type="match status" value="1"/>
</dbReference>
<feature type="repeat" description="ANK" evidence="3">
    <location>
        <begin position="1682"/>
        <end position="1718"/>
    </location>
</feature>
<protein>
    <recommendedName>
        <fullName evidence="5">Novel STAND NTPase 3 domain-containing protein</fullName>
    </recommendedName>
</protein>
<name>A0A8W8NI80_MAGGI</name>
<keyword evidence="7" id="KW-1185">Reference proteome</keyword>
<dbReference type="Pfam" id="PF12796">
    <property type="entry name" value="Ank_2"/>
    <property type="match status" value="1"/>
</dbReference>
<organism evidence="6 7">
    <name type="scientific">Magallana gigas</name>
    <name type="common">Pacific oyster</name>
    <name type="synonym">Crassostrea gigas</name>
    <dbReference type="NCBI Taxonomy" id="29159"/>
    <lineage>
        <taxon>Eukaryota</taxon>
        <taxon>Metazoa</taxon>
        <taxon>Spiralia</taxon>
        <taxon>Lophotrochozoa</taxon>
        <taxon>Mollusca</taxon>
        <taxon>Bivalvia</taxon>
        <taxon>Autobranchia</taxon>
        <taxon>Pteriomorphia</taxon>
        <taxon>Ostreida</taxon>
        <taxon>Ostreoidea</taxon>
        <taxon>Ostreidae</taxon>
        <taxon>Magallana</taxon>
    </lineage>
</organism>
<dbReference type="InterPro" id="IPR051165">
    <property type="entry name" value="Multifunctional_ANK_Repeat"/>
</dbReference>
<evidence type="ECO:0000256" key="3">
    <source>
        <dbReference type="PROSITE-ProRule" id="PRU00023"/>
    </source>
</evidence>
<evidence type="ECO:0000259" key="5">
    <source>
        <dbReference type="Pfam" id="PF20720"/>
    </source>
</evidence>
<keyword evidence="1" id="KW-0677">Repeat</keyword>
<reference evidence="6" key="1">
    <citation type="submission" date="2022-08" db="UniProtKB">
        <authorList>
            <consortium name="EnsemblMetazoa"/>
        </authorList>
    </citation>
    <scope>IDENTIFICATION</scope>
    <source>
        <strain evidence="6">05x7-T-G4-1.051#20</strain>
    </source>
</reference>
<dbReference type="SMART" id="SM00248">
    <property type="entry name" value="ANK"/>
    <property type="match status" value="13"/>
</dbReference>
<dbReference type="PROSITE" id="PS50297">
    <property type="entry name" value="ANK_REP_REGION"/>
    <property type="match status" value="2"/>
</dbReference>
<dbReference type="EnsemblMetazoa" id="G5904.1">
    <property type="protein sequence ID" value="G5904.1:cds"/>
    <property type="gene ID" value="G5904"/>
</dbReference>
<feature type="repeat" description="ANK" evidence="3">
    <location>
        <begin position="1563"/>
        <end position="1595"/>
    </location>
</feature>
<evidence type="ECO:0000256" key="4">
    <source>
        <dbReference type="SAM" id="MobiDB-lite"/>
    </source>
</evidence>
<accession>A0A8W8NI80</accession>